<name>A0A399RRD8_9BACT</name>
<evidence type="ECO:0000313" key="1">
    <source>
        <dbReference type="EMBL" id="RIJ34286.1"/>
    </source>
</evidence>
<sequence>MPYINNPANYTFEALSVALIGNYELVCWRAINGLLQQDLVFGAADTQNPVVWAFGDALHVGAVI</sequence>
<organism evidence="1 2">
    <name type="scientific">Pontibacter oryzae</name>
    <dbReference type="NCBI Taxonomy" id="2304593"/>
    <lineage>
        <taxon>Bacteria</taxon>
        <taxon>Pseudomonadati</taxon>
        <taxon>Bacteroidota</taxon>
        <taxon>Cytophagia</taxon>
        <taxon>Cytophagales</taxon>
        <taxon>Hymenobacteraceae</taxon>
        <taxon>Pontibacter</taxon>
    </lineage>
</organism>
<evidence type="ECO:0000313" key="2">
    <source>
        <dbReference type="Proteomes" id="UP000266005"/>
    </source>
</evidence>
<keyword evidence="2" id="KW-1185">Reference proteome</keyword>
<comment type="caution">
    <text evidence="1">The sequence shown here is derived from an EMBL/GenBank/DDBJ whole genome shotgun (WGS) entry which is preliminary data.</text>
</comment>
<gene>
    <name evidence="1" type="ORF">D1627_15290</name>
</gene>
<reference evidence="2" key="1">
    <citation type="submission" date="2018-08" db="EMBL/GenBank/DDBJ databases">
        <title>Mucilaginibacter sp. MYSH2.</title>
        <authorList>
            <person name="Seo T."/>
        </authorList>
    </citation>
    <scope>NUCLEOTIDE SEQUENCE [LARGE SCALE GENOMIC DNA]</scope>
    <source>
        <strain evidence="2">KIRAN</strain>
    </source>
</reference>
<proteinExistence type="predicted"/>
<dbReference type="AlphaFoldDB" id="A0A399RRD8"/>
<dbReference type="RefSeq" id="WP_119433146.1">
    <property type="nucleotide sequence ID" value="NZ_QWGE01000005.1"/>
</dbReference>
<protein>
    <submittedName>
        <fullName evidence="1">Uncharacterized protein</fullName>
    </submittedName>
</protein>
<dbReference type="EMBL" id="QWGE01000005">
    <property type="protein sequence ID" value="RIJ34286.1"/>
    <property type="molecule type" value="Genomic_DNA"/>
</dbReference>
<accession>A0A399RRD8</accession>
<dbReference type="Proteomes" id="UP000266005">
    <property type="component" value="Unassembled WGS sequence"/>
</dbReference>